<dbReference type="PANTHER" id="PTHR32183:SF6">
    <property type="entry name" value="CYSTEINE SULFINATE DESULFINASE_CYSTEINE DESULFURASE AND RELATED ENZYMES"/>
    <property type="match status" value="1"/>
</dbReference>
<evidence type="ECO:0008006" key="6">
    <source>
        <dbReference type="Google" id="ProtNLM"/>
    </source>
</evidence>
<dbReference type="PANTHER" id="PTHR32183">
    <property type="match status" value="1"/>
</dbReference>
<organism evidence="5">
    <name type="scientific">Alexandrium catenella</name>
    <name type="common">Red tide dinoflagellate</name>
    <name type="synonym">Gonyaulax catenella</name>
    <dbReference type="NCBI Taxonomy" id="2925"/>
    <lineage>
        <taxon>Eukaryota</taxon>
        <taxon>Sar</taxon>
        <taxon>Alveolata</taxon>
        <taxon>Dinophyceae</taxon>
        <taxon>Gonyaulacales</taxon>
        <taxon>Pyrocystaceae</taxon>
        <taxon>Alexandrium</taxon>
    </lineage>
</organism>
<keyword evidence="4" id="KW-0949">S-adenosyl-L-methionine</keyword>
<dbReference type="Gene3D" id="3.40.50.150">
    <property type="entry name" value="Vaccinia Virus protein VP39"/>
    <property type="match status" value="1"/>
</dbReference>
<dbReference type="AlphaFoldDB" id="A0A7S1WD45"/>
<evidence type="ECO:0000256" key="2">
    <source>
        <dbReference type="ARBA" id="ARBA00022603"/>
    </source>
</evidence>
<dbReference type="PROSITE" id="PS51585">
    <property type="entry name" value="SAM_MT_TPMT"/>
    <property type="match status" value="1"/>
</dbReference>
<dbReference type="InterPro" id="IPR029063">
    <property type="entry name" value="SAM-dependent_MTases_sf"/>
</dbReference>
<gene>
    <name evidence="5" type="ORF">ACAT0790_LOCUS37947</name>
</gene>
<protein>
    <recommendedName>
        <fullName evidence="6">Thiopurine S-methyltransferase</fullName>
    </recommendedName>
</protein>
<accession>A0A7S1WD45</accession>
<evidence type="ECO:0000256" key="1">
    <source>
        <dbReference type="ARBA" id="ARBA00022553"/>
    </source>
</evidence>
<sequence length="218" mass="23632">MADWEAMWSSGLAKGQAFDAAQVEPAFAKMLQSASDLPKRGRALVPGCGRGYAVAELVRAGFEVVGLELADTAVVAAVDHLESQALPQGSWRIERGDFFALEPSQGKYSMIYDCTFLCALLPGQREDWAKQMDILLEPGGELVTLIFPVKEEPFEGGPPFHMSPELVGRLLEPLGFRPHLLEPVPKELLARPHVAGEWLGRWGKEPAGPSRAGQGACP</sequence>
<evidence type="ECO:0000313" key="5">
    <source>
        <dbReference type="EMBL" id="CAD9161182.1"/>
    </source>
</evidence>
<dbReference type="GO" id="GO:0008757">
    <property type="term" value="F:S-adenosylmethionine-dependent methyltransferase activity"/>
    <property type="evidence" value="ECO:0007669"/>
    <property type="project" value="InterPro"/>
</dbReference>
<dbReference type="CDD" id="cd02440">
    <property type="entry name" value="AdoMet_MTases"/>
    <property type="match status" value="1"/>
</dbReference>
<dbReference type="Pfam" id="PF05724">
    <property type="entry name" value="TPMT"/>
    <property type="match status" value="1"/>
</dbReference>
<dbReference type="EMBL" id="HBGE01063404">
    <property type="protein sequence ID" value="CAD9161182.1"/>
    <property type="molecule type" value="Transcribed_RNA"/>
</dbReference>
<keyword evidence="1" id="KW-0597">Phosphoprotein</keyword>
<proteinExistence type="predicted"/>
<dbReference type="SUPFAM" id="SSF53335">
    <property type="entry name" value="S-adenosyl-L-methionine-dependent methyltransferases"/>
    <property type="match status" value="1"/>
</dbReference>
<reference evidence="5" key="1">
    <citation type="submission" date="2021-01" db="EMBL/GenBank/DDBJ databases">
        <authorList>
            <person name="Corre E."/>
            <person name="Pelletier E."/>
            <person name="Niang G."/>
            <person name="Scheremetjew M."/>
            <person name="Finn R."/>
            <person name="Kale V."/>
            <person name="Holt S."/>
            <person name="Cochrane G."/>
            <person name="Meng A."/>
            <person name="Brown T."/>
            <person name="Cohen L."/>
        </authorList>
    </citation>
    <scope>NUCLEOTIDE SEQUENCE</scope>
    <source>
        <strain evidence="5">OF101</strain>
    </source>
</reference>
<keyword evidence="2" id="KW-0489">Methyltransferase</keyword>
<dbReference type="GO" id="GO:0032259">
    <property type="term" value="P:methylation"/>
    <property type="evidence" value="ECO:0007669"/>
    <property type="project" value="UniProtKB-KW"/>
</dbReference>
<evidence type="ECO:0000256" key="3">
    <source>
        <dbReference type="ARBA" id="ARBA00022679"/>
    </source>
</evidence>
<evidence type="ECO:0000256" key="4">
    <source>
        <dbReference type="ARBA" id="ARBA00022691"/>
    </source>
</evidence>
<dbReference type="InterPro" id="IPR008854">
    <property type="entry name" value="TPMT"/>
</dbReference>
<keyword evidence="3" id="KW-0808">Transferase</keyword>
<name>A0A7S1WD45_ALECA</name>